<name>A0A6B9RXG7_HALDV</name>
<keyword evidence="4" id="KW-0732">Signal</keyword>
<sequence>MKLLLLCLVVVIVGMADAASIDKRITCDLLSFTIMGNSFDNSACAAKCLVTGHSGGSCQGGVCVCR</sequence>
<dbReference type="GO" id="GO:0006959">
    <property type="term" value="P:humoral immune response"/>
    <property type="evidence" value="ECO:0007669"/>
    <property type="project" value="TreeGrafter"/>
</dbReference>
<comment type="subcellular location">
    <subcellularLocation>
        <location evidence="1">Secreted</location>
    </subcellularLocation>
</comment>
<accession>A0A6B9RXG7</accession>
<keyword evidence="2" id="KW-0964">Secreted</keyword>
<dbReference type="GO" id="GO:0042742">
    <property type="term" value="P:defense response to bacterium"/>
    <property type="evidence" value="ECO:0007669"/>
    <property type="project" value="TreeGrafter"/>
</dbReference>
<feature type="signal peptide" evidence="4">
    <location>
        <begin position="1"/>
        <end position="18"/>
    </location>
</feature>
<evidence type="ECO:0000313" key="6">
    <source>
        <dbReference type="EMBL" id="QHI06027.1"/>
    </source>
</evidence>
<dbReference type="PANTHER" id="PTHR13645">
    <property type="entry name" value="DEFENSIN"/>
    <property type="match status" value="1"/>
</dbReference>
<reference evidence="6" key="1">
    <citation type="submission" date="2019-01" db="EMBL/GenBank/DDBJ databases">
        <title>Molecular characterization and expression analysis of an antimicrobial peptide, in the small abalone Haliotis diversicolor.</title>
        <authorList>
            <person name="Yao T."/>
        </authorList>
    </citation>
    <scope>NUCLEOTIDE SEQUENCE</scope>
    <source>
        <tissue evidence="6">Hepatopancreas</tissue>
    </source>
</reference>
<feature type="domain" description="Invertebrate defensins family profile" evidence="5">
    <location>
        <begin position="24"/>
        <end position="66"/>
    </location>
</feature>
<keyword evidence="3" id="KW-1015">Disulfide bond</keyword>
<proteinExistence type="evidence at transcript level"/>
<evidence type="ECO:0000256" key="3">
    <source>
        <dbReference type="ARBA" id="ARBA00023157"/>
    </source>
</evidence>
<dbReference type="PROSITE" id="PS51378">
    <property type="entry name" value="INVERT_DEFENSINS"/>
    <property type="match status" value="1"/>
</dbReference>
<dbReference type="InterPro" id="IPR001542">
    <property type="entry name" value="Defensin_invertebrate/fungal"/>
</dbReference>
<dbReference type="AlphaFoldDB" id="A0A6B9RXG7"/>
<dbReference type="Gene3D" id="3.30.30.10">
    <property type="entry name" value="Knottin, scorpion toxin-like"/>
    <property type="match status" value="1"/>
</dbReference>
<organism evidence="6">
    <name type="scientific">Haliotis diversicolor</name>
    <name type="common">Abalone</name>
    <name type="synonym">Sulculus diversicolor</name>
    <dbReference type="NCBI Taxonomy" id="36095"/>
    <lineage>
        <taxon>Eukaryota</taxon>
        <taxon>Metazoa</taxon>
        <taxon>Spiralia</taxon>
        <taxon>Lophotrochozoa</taxon>
        <taxon>Mollusca</taxon>
        <taxon>Gastropoda</taxon>
        <taxon>Vetigastropoda</taxon>
        <taxon>Lepetellida</taxon>
        <taxon>Haliotoidea</taxon>
        <taxon>Haliotidae</taxon>
        <taxon>Haliotis</taxon>
    </lineage>
</organism>
<dbReference type="Pfam" id="PF01097">
    <property type="entry name" value="Defensin_2"/>
    <property type="match status" value="1"/>
</dbReference>
<feature type="chain" id="PRO_5025633674" evidence="4">
    <location>
        <begin position="19"/>
        <end position="66"/>
    </location>
</feature>
<dbReference type="GO" id="GO:0005615">
    <property type="term" value="C:extracellular space"/>
    <property type="evidence" value="ECO:0007669"/>
    <property type="project" value="TreeGrafter"/>
</dbReference>
<dbReference type="InterPro" id="IPR036574">
    <property type="entry name" value="Scorpion_toxin-like_sf"/>
</dbReference>
<dbReference type="SUPFAM" id="SSF57095">
    <property type="entry name" value="Scorpion toxin-like"/>
    <property type="match status" value="1"/>
</dbReference>
<dbReference type="PANTHER" id="PTHR13645:SF0">
    <property type="entry name" value="DEFENSIN"/>
    <property type="match status" value="1"/>
</dbReference>
<dbReference type="EMBL" id="MK358140">
    <property type="protein sequence ID" value="QHI06027.1"/>
    <property type="molecule type" value="mRNA"/>
</dbReference>
<protein>
    <submittedName>
        <fullName evidence="6">Defensin-1</fullName>
    </submittedName>
</protein>
<evidence type="ECO:0000256" key="4">
    <source>
        <dbReference type="SAM" id="SignalP"/>
    </source>
</evidence>
<evidence type="ECO:0000256" key="1">
    <source>
        <dbReference type="ARBA" id="ARBA00004613"/>
    </source>
</evidence>
<evidence type="ECO:0000259" key="5">
    <source>
        <dbReference type="PROSITE" id="PS51378"/>
    </source>
</evidence>
<evidence type="ECO:0000256" key="2">
    <source>
        <dbReference type="ARBA" id="ARBA00022525"/>
    </source>
</evidence>